<protein>
    <submittedName>
        <fullName evidence="1">Uncharacterized protein</fullName>
    </submittedName>
</protein>
<dbReference type="Proteomes" id="UP001060085">
    <property type="component" value="Linkage Group LG01"/>
</dbReference>
<name>A0ACC0C428_CATRO</name>
<accession>A0ACC0C428</accession>
<dbReference type="EMBL" id="CM044701">
    <property type="protein sequence ID" value="KAI5679702.1"/>
    <property type="molecule type" value="Genomic_DNA"/>
</dbReference>
<gene>
    <name evidence="1" type="ORF">M9H77_00929</name>
</gene>
<reference evidence="2" key="1">
    <citation type="journal article" date="2023" name="Nat. Plants">
        <title>Single-cell RNA sequencing provides a high-resolution roadmap for understanding the multicellular compartmentation of specialized metabolism.</title>
        <authorList>
            <person name="Sun S."/>
            <person name="Shen X."/>
            <person name="Li Y."/>
            <person name="Li Y."/>
            <person name="Wang S."/>
            <person name="Li R."/>
            <person name="Zhang H."/>
            <person name="Shen G."/>
            <person name="Guo B."/>
            <person name="Wei J."/>
            <person name="Xu J."/>
            <person name="St-Pierre B."/>
            <person name="Chen S."/>
            <person name="Sun C."/>
        </authorList>
    </citation>
    <scope>NUCLEOTIDE SEQUENCE [LARGE SCALE GENOMIC DNA]</scope>
</reference>
<comment type="caution">
    <text evidence="1">The sequence shown here is derived from an EMBL/GenBank/DDBJ whole genome shotgun (WGS) entry which is preliminary data.</text>
</comment>
<organism evidence="1 2">
    <name type="scientific">Catharanthus roseus</name>
    <name type="common">Madagascar periwinkle</name>
    <name type="synonym">Vinca rosea</name>
    <dbReference type="NCBI Taxonomy" id="4058"/>
    <lineage>
        <taxon>Eukaryota</taxon>
        <taxon>Viridiplantae</taxon>
        <taxon>Streptophyta</taxon>
        <taxon>Embryophyta</taxon>
        <taxon>Tracheophyta</taxon>
        <taxon>Spermatophyta</taxon>
        <taxon>Magnoliopsida</taxon>
        <taxon>eudicotyledons</taxon>
        <taxon>Gunneridae</taxon>
        <taxon>Pentapetalae</taxon>
        <taxon>asterids</taxon>
        <taxon>lamiids</taxon>
        <taxon>Gentianales</taxon>
        <taxon>Apocynaceae</taxon>
        <taxon>Rauvolfioideae</taxon>
        <taxon>Vinceae</taxon>
        <taxon>Catharanthinae</taxon>
        <taxon>Catharanthus</taxon>
    </lineage>
</organism>
<proteinExistence type="predicted"/>
<sequence>MLNPTFLSGSKMASSSIFPCTVLFILTLAIFTVYTVHHHHHNHHQSSASSSSSTTKLNDQQHTLYYQNTFISSASNYTLANYLRHLTLQPHLAGTPQSLQTAVYVKKHFESLGFVTETYNYTALLSYHVKSLLNAEFSNGSSVNLPLTEPGVPQNGVTSPYHAYSPSGSVYGMAVFLNYGRDQDYIALAAQGAHVSGCIGIVRRGGGLSRNDVVEKAAAHGVAAVLMYTEEEGHDSDDVKLRSGVERGTVMKGLGDPLSPGWAGLQGGESLGLNDPQVTERFPTVPSMPVSVETAETILNSLEGSPLPQEWRENLKMGKIGRVGPGPTMLNFTYQGKRKKATIHNIFAIIKGSEEPDRFIILGNHRDAWTYGAVDPNSGTSALLDIARRYALMMRLGWNPRRTIIFCSWDAEEFGMIGSTEWVENNLENLRYKAVAYLNMDCAVQGPGFFAGSTPQLDDLLIEVTKKVKDPDTENMAVYESWRAADKGISVHRLSGVDSDFAPFLQHAGVPSVDIYYGKDFPVYHTAFDSYDWMVKFGDPLFQRHVTVSGIWGLLALHLADDPILPFNYLPYALELQEYTSTLSNFLEGNISLHPINLAIEELIAAAKEIQQETKKLQDHEATGELFVLKKRILNDRLMLAERGFLDAEGLRGRRWFRHLIYGPRTSIVESKLEFFPGIVDAIYGSPKLNKEERQQEIQHEIWRVARAIQRAAAILKGDLV</sequence>
<evidence type="ECO:0000313" key="2">
    <source>
        <dbReference type="Proteomes" id="UP001060085"/>
    </source>
</evidence>
<keyword evidence="2" id="KW-1185">Reference proteome</keyword>
<evidence type="ECO:0000313" key="1">
    <source>
        <dbReference type="EMBL" id="KAI5679702.1"/>
    </source>
</evidence>